<dbReference type="Gene3D" id="1.20.1730.10">
    <property type="entry name" value="Sodium/glucose cotransporter"/>
    <property type="match status" value="1"/>
</dbReference>
<feature type="transmembrane region" description="Helical" evidence="12">
    <location>
        <begin position="153"/>
        <end position="173"/>
    </location>
</feature>
<feature type="transmembrane region" description="Helical" evidence="12">
    <location>
        <begin position="77"/>
        <end position="101"/>
    </location>
</feature>
<evidence type="ECO:0000256" key="3">
    <source>
        <dbReference type="ARBA" id="ARBA00022448"/>
    </source>
</evidence>
<proteinExistence type="inferred from homology"/>
<evidence type="ECO:0000256" key="11">
    <source>
        <dbReference type="RuleBase" id="RU362091"/>
    </source>
</evidence>
<evidence type="ECO:0000256" key="6">
    <source>
        <dbReference type="ARBA" id="ARBA00022989"/>
    </source>
</evidence>
<feature type="transmembrane region" description="Helical" evidence="12">
    <location>
        <begin position="6"/>
        <end position="25"/>
    </location>
</feature>
<dbReference type="PROSITE" id="PS50283">
    <property type="entry name" value="NA_SOLUT_SYMP_3"/>
    <property type="match status" value="1"/>
</dbReference>
<keyword evidence="9 12" id="KW-0472">Membrane</keyword>
<dbReference type="GO" id="GO:0005886">
    <property type="term" value="C:plasma membrane"/>
    <property type="evidence" value="ECO:0007669"/>
    <property type="project" value="UniProtKB-SubCell"/>
</dbReference>
<comment type="similarity">
    <text evidence="2 11">Belongs to the sodium:solute symporter (SSF) (TC 2.A.21) family.</text>
</comment>
<keyword evidence="8" id="KW-0406">Ion transport</keyword>
<protein>
    <submittedName>
        <fullName evidence="13">Sodium:solute symporter</fullName>
    </submittedName>
</protein>
<keyword evidence="6 12" id="KW-1133">Transmembrane helix</keyword>
<evidence type="ECO:0000256" key="2">
    <source>
        <dbReference type="ARBA" id="ARBA00006434"/>
    </source>
</evidence>
<evidence type="ECO:0000256" key="1">
    <source>
        <dbReference type="ARBA" id="ARBA00004651"/>
    </source>
</evidence>
<dbReference type="OrthoDB" id="9789704at2"/>
<comment type="caution">
    <text evidence="13">The sequence shown here is derived from an EMBL/GenBank/DDBJ whole genome shotgun (WGS) entry which is preliminary data.</text>
</comment>
<evidence type="ECO:0000256" key="7">
    <source>
        <dbReference type="ARBA" id="ARBA00023053"/>
    </source>
</evidence>
<keyword evidence="10" id="KW-0739">Sodium transport</keyword>
<evidence type="ECO:0000313" key="14">
    <source>
        <dbReference type="Proteomes" id="UP000288587"/>
    </source>
</evidence>
<keyword evidence="5 12" id="KW-0812">Transmembrane</keyword>
<feature type="transmembrane region" description="Helical" evidence="12">
    <location>
        <begin position="402"/>
        <end position="422"/>
    </location>
</feature>
<feature type="transmembrane region" description="Helical" evidence="12">
    <location>
        <begin position="237"/>
        <end position="255"/>
    </location>
</feature>
<keyword evidence="7" id="KW-0915">Sodium</keyword>
<evidence type="ECO:0000256" key="5">
    <source>
        <dbReference type="ARBA" id="ARBA00022692"/>
    </source>
</evidence>
<evidence type="ECO:0000313" key="13">
    <source>
        <dbReference type="EMBL" id="RVT84976.1"/>
    </source>
</evidence>
<feature type="transmembrane region" description="Helical" evidence="12">
    <location>
        <begin position="321"/>
        <end position="339"/>
    </location>
</feature>
<keyword evidence="4" id="KW-1003">Cell membrane</keyword>
<dbReference type="GO" id="GO:0015293">
    <property type="term" value="F:symporter activity"/>
    <property type="evidence" value="ECO:0007669"/>
    <property type="project" value="TreeGrafter"/>
</dbReference>
<feature type="transmembrane region" description="Helical" evidence="12">
    <location>
        <begin position="194"/>
        <end position="217"/>
    </location>
</feature>
<dbReference type="CDD" id="cd10326">
    <property type="entry name" value="SLC5sbd_NIS-like"/>
    <property type="match status" value="1"/>
</dbReference>
<feature type="transmembrane region" description="Helical" evidence="12">
    <location>
        <begin position="434"/>
        <end position="456"/>
    </location>
</feature>
<accession>A0A3S2UUG1</accession>
<organism evidence="13 14">
    <name type="scientific">Inhella crocodyli</name>
    <dbReference type="NCBI Taxonomy" id="2499851"/>
    <lineage>
        <taxon>Bacteria</taxon>
        <taxon>Pseudomonadati</taxon>
        <taxon>Pseudomonadota</taxon>
        <taxon>Betaproteobacteria</taxon>
        <taxon>Burkholderiales</taxon>
        <taxon>Sphaerotilaceae</taxon>
        <taxon>Inhella</taxon>
    </lineage>
</organism>
<dbReference type="AlphaFoldDB" id="A0A3S2UUG1"/>
<feature type="transmembrane region" description="Helical" evidence="12">
    <location>
        <begin position="462"/>
        <end position="481"/>
    </location>
</feature>
<comment type="subcellular location">
    <subcellularLocation>
        <location evidence="1">Cell membrane</location>
        <topology evidence="1">Multi-pass membrane protein</topology>
    </subcellularLocation>
</comment>
<evidence type="ECO:0000256" key="10">
    <source>
        <dbReference type="ARBA" id="ARBA00023201"/>
    </source>
</evidence>
<dbReference type="Pfam" id="PF00474">
    <property type="entry name" value="SSF"/>
    <property type="match status" value="1"/>
</dbReference>
<sequence length="488" mass="51839">MTAPLLLALVLGYFALLFGVARWAARRGGAATNDSFFIGNRQSHWGLVAFGMIGTSLSGVTFVSVPGSVGSTAFGYFQIALGQFVGYALIAFVLLPLYYRLRVTSIYQVLGERLGPEAHRTGAVFFLVSRLLGATARLYLVARVLHDGVLLPLAPGVPFALTAAVLVGVVLLYTLEGGVKAIVWTDTLQTTGMLVGLLACGAWVLHALGASPAEAWARLDEAGLRTVFVTDPDSRHFWAKQLLAGAAIAVAMTGLDQEMMQKNISVPRLADAQKNLLVMSTLMLGVVFLFLLLGGLLQLFALQAGVAARGDALFPTVVLQHLPALAQAVFVLALVSALLPSADGALTALTASTCLDLLRLPQRADLNEAQRTRLRRAVHLCFAAAFLALVMAFRAVDNPHMIGLILKLAGYTYGPLLGLFLASLLRWPPTRPGWTLPVALAAPALCFAIDANQAALFGSYQIGLELLLLNAGFTLLGLRLARTPSRSA</sequence>
<gene>
    <name evidence="13" type="ORF">EOD73_12725</name>
</gene>
<dbReference type="InterPro" id="IPR051163">
    <property type="entry name" value="Sodium:Solute_Symporter_SSF"/>
</dbReference>
<evidence type="ECO:0000256" key="12">
    <source>
        <dbReference type="SAM" id="Phobius"/>
    </source>
</evidence>
<name>A0A3S2UUG1_9BURK</name>
<feature type="transmembrane region" description="Helical" evidence="12">
    <location>
        <begin position="377"/>
        <end position="396"/>
    </location>
</feature>
<dbReference type="PANTHER" id="PTHR42985">
    <property type="entry name" value="SODIUM-COUPLED MONOCARBOXYLATE TRANSPORTER"/>
    <property type="match status" value="1"/>
</dbReference>
<feature type="transmembrane region" description="Helical" evidence="12">
    <location>
        <begin position="276"/>
        <end position="301"/>
    </location>
</feature>
<dbReference type="GO" id="GO:0006814">
    <property type="term" value="P:sodium ion transport"/>
    <property type="evidence" value="ECO:0007669"/>
    <property type="project" value="UniProtKB-KW"/>
</dbReference>
<evidence type="ECO:0000256" key="8">
    <source>
        <dbReference type="ARBA" id="ARBA00023065"/>
    </source>
</evidence>
<dbReference type="InterPro" id="IPR001734">
    <property type="entry name" value="Na/solute_symporter"/>
</dbReference>
<dbReference type="PANTHER" id="PTHR42985:SF47">
    <property type="entry name" value="INTEGRAL MEMBRANE TRANSPORT PROTEIN"/>
    <property type="match status" value="1"/>
</dbReference>
<keyword evidence="14" id="KW-1185">Reference proteome</keyword>
<feature type="transmembrane region" description="Helical" evidence="12">
    <location>
        <begin position="45"/>
        <end position="65"/>
    </location>
</feature>
<keyword evidence="3" id="KW-0813">Transport</keyword>
<evidence type="ECO:0000256" key="4">
    <source>
        <dbReference type="ARBA" id="ARBA00022475"/>
    </source>
</evidence>
<feature type="transmembrane region" description="Helical" evidence="12">
    <location>
        <begin position="122"/>
        <end position="141"/>
    </location>
</feature>
<dbReference type="EMBL" id="SACM01000003">
    <property type="protein sequence ID" value="RVT84976.1"/>
    <property type="molecule type" value="Genomic_DNA"/>
</dbReference>
<dbReference type="RefSeq" id="WP_127683379.1">
    <property type="nucleotide sequence ID" value="NZ_SACM01000003.1"/>
</dbReference>
<dbReference type="InterPro" id="IPR038377">
    <property type="entry name" value="Na/Glc_symporter_sf"/>
</dbReference>
<evidence type="ECO:0000256" key="9">
    <source>
        <dbReference type="ARBA" id="ARBA00023136"/>
    </source>
</evidence>
<dbReference type="Proteomes" id="UP000288587">
    <property type="component" value="Unassembled WGS sequence"/>
</dbReference>
<reference evidence="13 14" key="1">
    <citation type="submission" date="2019-01" db="EMBL/GenBank/DDBJ databases">
        <authorList>
            <person name="Chen W.-M."/>
        </authorList>
    </citation>
    <scope>NUCLEOTIDE SEQUENCE [LARGE SCALE GENOMIC DNA]</scope>
    <source>
        <strain evidence="13 14">CCP-18</strain>
    </source>
</reference>